<name>A0A183KIF9_9TREM</name>
<dbReference type="AlphaFoldDB" id="A0A183KIF9"/>
<dbReference type="Proteomes" id="UP000279833">
    <property type="component" value="Unassembled WGS sequence"/>
</dbReference>
<proteinExistence type="predicted"/>
<sequence>MKESSRTNLDSMAEFRAKSDTNWLQQGEIGSEKLYTEIHEFLKNQVIDDKCSPYDKVKLWSEYSASHMKAQDPPFSDFITYHSTS</sequence>
<evidence type="ECO:0000313" key="3">
    <source>
        <dbReference type="WBParaSite" id="SCUD_0001481701-mRNA-1"/>
    </source>
</evidence>
<accession>A0A183KIF9</accession>
<organism evidence="3">
    <name type="scientific">Schistosoma curassoni</name>
    <dbReference type="NCBI Taxonomy" id="6186"/>
    <lineage>
        <taxon>Eukaryota</taxon>
        <taxon>Metazoa</taxon>
        <taxon>Spiralia</taxon>
        <taxon>Lophotrochozoa</taxon>
        <taxon>Platyhelminthes</taxon>
        <taxon>Trematoda</taxon>
        <taxon>Digenea</taxon>
        <taxon>Strigeidida</taxon>
        <taxon>Schistosomatoidea</taxon>
        <taxon>Schistosomatidae</taxon>
        <taxon>Schistosoma</taxon>
    </lineage>
</organism>
<evidence type="ECO:0000313" key="2">
    <source>
        <dbReference type="Proteomes" id="UP000279833"/>
    </source>
</evidence>
<evidence type="ECO:0000313" key="1">
    <source>
        <dbReference type="EMBL" id="VDP57571.1"/>
    </source>
</evidence>
<protein>
    <submittedName>
        <fullName evidence="3">RGS domain-containing protein</fullName>
    </submittedName>
</protein>
<gene>
    <name evidence="1" type="ORF">SCUD_LOCUS14814</name>
</gene>
<reference evidence="1 2" key="2">
    <citation type="submission" date="2018-11" db="EMBL/GenBank/DDBJ databases">
        <authorList>
            <consortium name="Pathogen Informatics"/>
        </authorList>
    </citation>
    <scope>NUCLEOTIDE SEQUENCE [LARGE SCALE GENOMIC DNA]</scope>
    <source>
        <strain evidence="1">Dakar</strain>
        <strain evidence="2">Dakar, Senegal</strain>
    </source>
</reference>
<dbReference type="EMBL" id="UZAK01037046">
    <property type="protein sequence ID" value="VDP57571.1"/>
    <property type="molecule type" value="Genomic_DNA"/>
</dbReference>
<reference evidence="3" key="1">
    <citation type="submission" date="2016-06" db="UniProtKB">
        <authorList>
            <consortium name="WormBaseParasite"/>
        </authorList>
    </citation>
    <scope>IDENTIFICATION</scope>
</reference>
<keyword evidence="2" id="KW-1185">Reference proteome</keyword>
<dbReference type="WBParaSite" id="SCUD_0001481701-mRNA-1">
    <property type="protein sequence ID" value="SCUD_0001481701-mRNA-1"/>
    <property type="gene ID" value="SCUD_0001481701"/>
</dbReference>